<dbReference type="GO" id="GO:0008967">
    <property type="term" value="F:phosphoglycolate phosphatase activity"/>
    <property type="evidence" value="ECO:0007669"/>
    <property type="project" value="TreeGrafter"/>
</dbReference>
<dbReference type="GO" id="GO:0006281">
    <property type="term" value="P:DNA repair"/>
    <property type="evidence" value="ECO:0007669"/>
    <property type="project" value="TreeGrafter"/>
</dbReference>
<proteinExistence type="predicted"/>
<comment type="caution">
    <text evidence="1">The sequence shown here is derived from an EMBL/GenBank/DDBJ whole genome shotgun (WGS) entry which is preliminary data.</text>
</comment>
<reference evidence="1 2" key="1">
    <citation type="submission" date="2019-03" db="EMBL/GenBank/DDBJ databases">
        <title>Genomic Encyclopedia of Type Strains, Phase IV (KMG-IV): sequencing the most valuable type-strain genomes for metagenomic binning, comparative biology and taxonomic classification.</title>
        <authorList>
            <person name="Goeker M."/>
        </authorList>
    </citation>
    <scope>NUCLEOTIDE SEQUENCE [LARGE SCALE GENOMIC DNA]</scope>
    <source>
        <strain evidence="1 2">DSM 45361</strain>
    </source>
</reference>
<dbReference type="InterPro" id="IPR050155">
    <property type="entry name" value="HAD-like_hydrolase_sf"/>
</dbReference>
<dbReference type="RefSeq" id="WP_133854248.1">
    <property type="nucleotide sequence ID" value="NZ_SNXZ01000011.1"/>
</dbReference>
<dbReference type="CDD" id="cd01427">
    <property type="entry name" value="HAD_like"/>
    <property type="match status" value="1"/>
</dbReference>
<dbReference type="Gene3D" id="1.10.150.240">
    <property type="entry name" value="Putative phosphatase, domain 2"/>
    <property type="match status" value="1"/>
</dbReference>
<dbReference type="InterPro" id="IPR023214">
    <property type="entry name" value="HAD_sf"/>
</dbReference>
<dbReference type="Proteomes" id="UP000295444">
    <property type="component" value="Unassembled WGS sequence"/>
</dbReference>
<protein>
    <submittedName>
        <fullName evidence="1">Phosphoglycolate phosphatase-like HAD superfamily hydrolase</fullName>
    </submittedName>
</protein>
<dbReference type="SUPFAM" id="SSF56784">
    <property type="entry name" value="HAD-like"/>
    <property type="match status" value="1"/>
</dbReference>
<keyword evidence="2" id="KW-1185">Reference proteome</keyword>
<dbReference type="SFLD" id="SFLDG01129">
    <property type="entry name" value="C1.5:_HAD__Beta-PGM__Phosphata"/>
    <property type="match status" value="1"/>
</dbReference>
<dbReference type="OrthoDB" id="9793014at2"/>
<accession>A0A4R6RT26</accession>
<dbReference type="InterPro" id="IPR036412">
    <property type="entry name" value="HAD-like_sf"/>
</dbReference>
<name>A0A4R6RT26_LABRH</name>
<keyword evidence="1" id="KW-0378">Hydrolase</keyword>
<dbReference type="InterPro" id="IPR023198">
    <property type="entry name" value="PGP-like_dom2"/>
</dbReference>
<gene>
    <name evidence="1" type="ORF">EV186_11198</name>
</gene>
<dbReference type="PANTHER" id="PTHR43434:SF16">
    <property type="entry name" value="BLL8046 PROTEIN"/>
    <property type="match status" value="1"/>
</dbReference>
<evidence type="ECO:0000313" key="1">
    <source>
        <dbReference type="EMBL" id="TDP89972.1"/>
    </source>
</evidence>
<evidence type="ECO:0000313" key="2">
    <source>
        <dbReference type="Proteomes" id="UP000295444"/>
    </source>
</evidence>
<dbReference type="PANTHER" id="PTHR43434">
    <property type="entry name" value="PHOSPHOGLYCOLATE PHOSPHATASE"/>
    <property type="match status" value="1"/>
</dbReference>
<dbReference type="Gene3D" id="3.40.50.1000">
    <property type="entry name" value="HAD superfamily/HAD-like"/>
    <property type="match status" value="1"/>
</dbReference>
<organism evidence="1 2">
    <name type="scientific">Labedaea rhizosphaerae</name>
    <dbReference type="NCBI Taxonomy" id="598644"/>
    <lineage>
        <taxon>Bacteria</taxon>
        <taxon>Bacillati</taxon>
        <taxon>Actinomycetota</taxon>
        <taxon>Actinomycetes</taxon>
        <taxon>Pseudonocardiales</taxon>
        <taxon>Pseudonocardiaceae</taxon>
        <taxon>Labedaea</taxon>
    </lineage>
</organism>
<dbReference type="Pfam" id="PF13419">
    <property type="entry name" value="HAD_2"/>
    <property type="match status" value="1"/>
</dbReference>
<dbReference type="AlphaFoldDB" id="A0A4R6RT26"/>
<dbReference type="EMBL" id="SNXZ01000011">
    <property type="protein sequence ID" value="TDP89972.1"/>
    <property type="molecule type" value="Genomic_DNA"/>
</dbReference>
<dbReference type="SFLD" id="SFLDS00003">
    <property type="entry name" value="Haloacid_Dehalogenase"/>
    <property type="match status" value="1"/>
</dbReference>
<sequence length="220" mass="24024">MTTIAVVDVDGTLVDTNYHHSLAWFRAFENSGVVVPIWKIHRAIGMGGDRLPAEVAGEEVEREYGDEIRAAWAEFFDPMLEEITVLDGARKLLKELRHKDFSVVLASSGKPEHVDHYLDLLDARELVAGWTTAEDVEDTKPAPDLIGVALTKGRGERAMAIGDSVWDCRAAAKLEIPTVAVLTGGFGNDELTEAGASRVYEDLPSLIEDLDTLPAKEPAD</sequence>
<dbReference type="GO" id="GO:0005829">
    <property type="term" value="C:cytosol"/>
    <property type="evidence" value="ECO:0007669"/>
    <property type="project" value="TreeGrafter"/>
</dbReference>
<dbReference type="InterPro" id="IPR041492">
    <property type="entry name" value="HAD_2"/>
</dbReference>